<dbReference type="SUPFAM" id="SSF63829">
    <property type="entry name" value="Calcium-dependent phosphotriesterase"/>
    <property type="match status" value="1"/>
</dbReference>
<dbReference type="Proteomes" id="UP000828390">
    <property type="component" value="Unassembled WGS sequence"/>
</dbReference>
<reference evidence="1" key="1">
    <citation type="journal article" date="2019" name="bioRxiv">
        <title>The Genome of the Zebra Mussel, Dreissena polymorpha: A Resource for Invasive Species Research.</title>
        <authorList>
            <person name="McCartney M.A."/>
            <person name="Auch B."/>
            <person name="Kono T."/>
            <person name="Mallez S."/>
            <person name="Zhang Y."/>
            <person name="Obille A."/>
            <person name="Becker A."/>
            <person name="Abrahante J.E."/>
            <person name="Garbe J."/>
            <person name="Badalamenti J.P."/>
            <person name="Herman A."/>
            <person name="Mangelson H."/>
            <person name="Liachko I."/>
            <person name="Sullivan S."/>
            <person name="Sone E.D."/>
            <person name="Koren S."/>
            <person name="Silverstein K.A.T."/>
            <person name="Beckman K.B."/>
            <person name="Gohl D.M."/>
        </authorList>
    </citation>
    <scope>NUCLEOTIDE SEQUENCE</scope>
    <source>
        <strain evidence="1">Duluth1</strain>
        <tissue evidence="1">Whole animal</tissue>
    </source>
</reference>
<name>A0A9D4QUU7_DREPO</name>
<organism evidence="1 2">
    <name type="scientific">Dreissena polymorpha</name>
    <name type="common">Zebra mussel</name>
    <name type="synonym">Mytilus polymorpha</name>
    <dbReference type="NCBI Taxonomy" id="45954"/>
    <lineage>
        <taxon>Eukaryota</taxon>
        <taxon>Metazoa</taxon>
        <taxon>Spiralia</taxon>
        <taxon>Lophotrochozoa</taxon>
        <taxon>Mollusca</taxon>
        <taxon>Bivalvia</taxon>
        <taxon>Autobranchia</taxon>
        <taxon>Heteroconchia</taxon>
        <taxon>Euheterodonta</taxon>
        <taxon>Imparidentia</taxon>
        <taxon>Neoheterodontei</taxon>
        <taxon>Myida</taxon>
        <taxon>Dreissenoidea</taxon>
        <taxon>Dreissenidae</taxon>
        <taxon>Dreissena</taxon>
    </lineage>
</organism>
<accession>A0A9D4QUU7</accession>
<dbReference type="Gene3D" id="2.120.10.30">
    <property type="entry name" value="TolB, C-terminal domain"/>
    <property type="match status" value="1"/>
</dbReference>
<evidence type="ECO:0000313" key="2">
    <source>
        <dbReference type="Proteomes" id="UP000828390"/>
    </source>
</evidence>
<proteinExistence type="predicted"/>
<evidence type="ECO:0000313" key="1">
    <source>
        <dbReference type="EMBL" id="KAH3844319.1"/>
    </source>
</evidence>
<dbReference type="EMBL" id="JAIWYP010000003">
    <property type="protein sequence ID" value="KAH3844319.1"/>
    <property type="molecule type" value="Genomic_DNA"/>
</dbReference>
<keyword evidence="2" id="KW-1185">Reference proteome</keyword>
<protein>
    <submittedName>
        <fullName evidence="1">Uncharacterized protein</fullName>
    </submittedName>
</protein>
<dbReference type="AlphaFoldDB" id="A0A9D4QUU7"/>
<comment type="caution">
    <text evidence="1">The sequence shown here is derived from an EMBL/GenBank/DDBJ whole genome shotgun (WGS) entry which is preliminary data.</text>
</comment>
<reference evidence="1" key="2">
    <citation type="submission" date="2020-11" db="EMBL/GenBank/DDBJ databases">
        <authorList>
            <person name="McCartney M.A."/>
            <person name="Auch B."/>
            <person name="Kono T."/>
            <person name="Mallez S."/>
            <person name="Becker A."/>
            <person name="Gohl D.M."/>
            <person name="Silverstein K.A.T."/>
            <person name="Koren S."/>
            <person name="Bechman K.B."/>
            <person name="Herman A."/>
            <person name="Abrahante J.E."/>
            <person name="Garbe J."/>
        </authorList>
    </citation>
    <scope>NUCLEOTIDE SEQUENCE</scope>
    <source>
        <strain evidence="1">Duluth1</strain>
        <tissue evidence="1">Whole animal</tissue>
    </source>
</reference>
<sequence length="141" mass="15459">MITMDGVESDFDRVDFPKKTCKIDESMCTCVQANNTLVLTDRHAHTVYMYDTVKGTSRAVTDGNIQEPRYACVGPGDTVMVSCGKKTSIVHLSVTGENLGTYVVNMKFQYSVTMSKDGTKLAVSNSAAGMKKFQLYKISCT</sequence>
<dbReference type="InterPro" id="IPR011042">
    <property type="entry name" value="6-blade_b-propeller_TolB-like"/>
</dbReference>
<gene>
    <name evidence="1" type="ORF">DPMN_086577</name>
</gene>